<dbReference type="RefSeq" id="XP_001597835.1">
    <property type="nucleotide sequence ID" value="XM_001597785.1"/>
</dbReference>
<protein>
    <recommendedName>
        <fullName evidence="3">F-box domain-containing protein</fullName>
    </recommendedName>
</protein>
<dbReference type="AlphaFoldDB" id="A0A1D9PSE0"/>
<gene>
    <name evidence="1" type="ORF">sscle_01g004150</name>
</gene>
<name>A0A1D9PSE0_SCLS1</name>
<reference evidence="2" key="1">
    <citation type="journal article" date="2017" name="Genome Biol. Evol.">
        <title>The complete genome sequence of the phytopathogenic fungus Sclerotinia sclerotiorum reveals insights into the genome architecture of broad host range pathogens.</title>
        <authorList>
            <person name="Derbyshire M."/>
            <person name="Denton-Giles M."/>
            <person name="Hegedus D."/>
            <person name="Seifbarghy S."/>
            <person name="Rollins J."/>
            <person name="van Kan J."/>
            <person name="Seidl M.F."/>
            <person name="Faino L."/>
            <person name="Mbengue M."/>
            <person name="Navaud O."/>
            <person name="Raffaele S."/>
            <person name="Hammond-Kosack K."/>
            <person name="Heard S."/>
            <person name="Oliver R."/>
        </authorList>
    </citation>
    <scope>NUCLEOTIDE SEQUENCE [LARGE SCALE GENOMIC DNA]</scope>
    <source>
        <strain evidence="2">ATCC 18683 / 1980 / Ss-1</strain>
    </source>
</reference>
<proteinExistence type="predicted"/>
<dbReference type="VEuPathDB" id="FungiDB:sscle_01g004150"/>
<organism evidence="1 2">
    <name type="scientific">Sclerotinia sclerotiorum (strain ATCC 18683 / 1980 / Ss-1)</name>
    <name type="common">White mold</name>
    <name type="synonym">Whetzelinia sclerotiorum</name>
    <dbReference type="NCBI Taxonomy" id="665079"/>
    <lineage>
        <taxon>Eukaryota</taxon>
        <taxon>Fungi</taxon>
        <taxon>Dikarya</taxon>
        <taxon>Ascomycota</taxon>
        <taxon>Pezizomycotina</taxon>
        <taxon>Leotiomycetes</taxon>
        <taxon>Helotiales</taxon>
        <taxon>Sclerotiniaceae</taxon>
        <taxon>Sclerotinia</taxon>
    </lineage>
</organism>
<dbReference type="EMBL" id="CP017814">
    <property type="protein sequence ID" value="APA05645.1"/>
    <property type="molecule type" value="Genomic_DNA"/>
</dbReference>
<sequence length="184" mass="21343">MTCTSECKLLAKIWCSATPKTPLLKELHTACLTYLESTRLYREPKVWPIPHPTTNIQQLPSEIQSLIIENLTPVDQGRLRITNHFYHATIPRPTVTHQDLLTAEQQDYEKKNRLLACGICCRLRHITNFGNVQITGRRGRKGPQSHKRFCLDCGVKKLFYRPNGRALAEEESQEKLKEMVKWLY</sequence>
<evidence type="ECO:0000313" key="1">
    <source>
        <dbReference type="EMBL" id="APA05645.1"/>
    </source>
</evidence>
<evidence type="ECO:0000313" key="2">
    <source>
        <dbReference type="Proteomes" id="UP000177798"/>
    </source>
</evidence>
<evidence type="ECO:0008006" key="3">
    <source>
        <dbReference type="Google" id="ProtNLM"/>
    </source>
</evidence>
<dbReference type="KEGG" id="ssl:SS1G_02031"/>
<dbReference type="Proteomes" id="UP000177798">
    <property type="component" value="Chromosome 1"/>
</dbReference>
<dbReference type="OrthoDB" id="5281164at2759"/>
<accession>A0A1D9PSE0</accession>